<name>A0A9P4H6I5_9PLEO</name>
<sequence length="298" mass="34325">MSDVFTSSPLSYLRLYPPPQSPHRPLSNLSSCPITKLPVGNEEQRFLYEMLHSHPWLDPIHRYKSSAPPFKRHKLASFDSHVDLRAYQTTHRVHQRRHDGRPCHLTSYYAEGSEFSDTECDDAYALDTDTTLDSLSRIPYFPKTRHSDLGFASNLKRVQIRMPKHTADQLKNNEILILPSKLTHLRIIIRTRLSKDVMGVAVPGDMRLSQVIDQLLPLNPLSEGCAVHIKRDGGWQEIRTMHKVSDIADLEELGHVGGMGRREAEVRITLESGGERGMRHERRGWEHEIARLERMRVY</sequence>
<protein>
    <submittedName>
        <fullName evidence="1">Uncharacterized protein</fullName>
    </submittedName>
</protein>
<gene>
    <name evidence="1" type="ORF">EK21DRAFT_90630</name>
</gene>
<dbReference type="EMBL" id="ML978212">
    <property type="protein sequence ID" value="KAF2028504.1"/>
    <property type="molecule type" value="Genomic_DNA"/>
</dbReference>
<dbReference type="Proteomes" id="UP000799777">
    <property type="component" value="Unassembled WGS sequence"/>
</dbReference>
<dbReference type="AlphaFoldDB" id="A0A9P4H6I5"/>
<organism evidence="1 2">
    <name type="scientific">Setomelanomma holmii</name>
    <dbReference type="NCBI Taxonomy" id="210430"/>
    <lineage>
        <taxon>Eukaryota</taxon>
        <taxon>Fungi</taxon>
        <taxon>Dikarya</taxon>
        <taxon>Ascomycota</taxon>
        <taxon>Pezizomycotina</taxon>
        <taxon>Dothideomycetes</taxon>
        <taxon>Pleosporomycetidae</taxon>
        <taxon>Pleosporales</taxon>
        <taxon>Pleosporineae</taxon>
        <taxon>Phaeosphaeriaceae</taxon>
        <taxon>Setomelanomma</taxon>
    </lineage>
</organism>
<evidence type="ECO:0000313" key="2">
    <source>
        <dbReference type="Proteomes" id="UP000799777"/>
    </source>
</evidence>
<keyword evidence="2" id="KW-1185">Reference proteome</keyword>
<accession>A0A9P4H6I5</accession>
<dbReference type="OrthoDB" id="3694718at2759"/>
<comment type="caution">
    <text evidence="1">The sequence shown here is derived from an EMBL/GenBank/DDBJ whole genome shotgun (WGS) entry which is preliminary data.</text>
</comment>
<reference evidence="1" key="1">
    <citation type="journal article" date="2020" name="Stud. Mycol.">
        <title>101 Dothideomycetes genomes: a test case for predicting lifestyles and emergence of pathogens.</title>
        <authorList>
            <person name="Haridas S."/>
            <person name="Albert R."/>
            <person name="Binder M."/>
            <person name="Bloem J."/>
            <person name="Labutti K."/>
            <person name="Salamov A."/>
            <person name="Andreopoulos B."/>
            <person name="Baker S."/>
            <person name="Barry K."/>
            <person name="Bills G."/>
            <person name="Bluhm B."/>
            <person name="Cannon C."/>
            <person name="Castanera R."/>
            <person name="Culley D."/>
            <person name="Daum C."/>
            <person name="Ezra D."/>
            <person name="Gonzalez J."/>
            <person name="Henrissat B."/>
            <person name="Kuo A."/>
            <person name="Liang C."/>
            <person name="Lipzen A."/>
            <person name="Lutzoni F."/>
            <person name="Magnuson J."/>
            <person name="Mondo S."/>
            <person name="Nolan M."/>
            <person name="Ohm R."/>
            <person name="Pangilinan J."/>
            <person name="Park H.-J."/>
            <person name="Ramirez L."/>
            <person name="Alfaro M."/>
            <person name="Sun H."/>
            <person name="Tritt A."/>
            <person name="Yoshinaga Y."/>
            <person name="Zwiers L.-H."/>
            <person name="Turgeon B."/>
            <person name="Goodwin S."/>
            <person name="Spatafora J."/>
            <person name="Crous P."/>
            <person name="Grigoriev I."/>
        </authorList>
    </citation>
    <scope>NUCLEOTIDE SEQUENCE</scope>
    <source>
        <strain evidence="1">CBS 110217</strain>
    </source>
</reference>
<evidence type="ECO:0000313" key="1">
    <source>
        <dbReference type="EMBL" id="KAF2028504.1"/>
    </source>
</evidence>
<proteinExistence type="predicted"/>